<dbReference type="NCBIfam" id="TIGR00756">
    <property type="entry name" value="PPR"/>
    <property type="match status" value="1"/>
</dbReference>
<dbReference type="GO" id="GO:0009451">
    <property type="term" value="P:RNA modification"/>
    <property type="evidence" value="ECO:0007669"/>
    <property type="project" value="InterPro"/>
</dbReference>
<accession>A0A8T0KFP1</accession>
<evidence type="ECO:0000256" key="1">
    <source>
        <dbReference type="ARBA" id="ARBA00022737"/>
    </source>
</evidence>
<sequence length="259" mass="28243">MSLLKTTALVSKPCFTTTLNSLQCGSLLQSLSNSKSLTQAQQLHAHVTTDGNLRHNTYLATKLAACYAACGHMSHAQLIFDQIVLKNSFLWNSMIRGYACNHSPIKSLVLYREMLRLGQKPDNFTYPFVLKACGDLLLRGIGRKVHALVVVGGFEEDVYGAFEIFGEMRRVGFVGDGTTLLALLSACGDVMDLKAGKEIHGFVVRNGGNGRVDNGFLVNSIIDMYCNSRKGSYLRKEIAIQNVASSVAISIADETAPYP</sequence>
<proteinExistence type="predicted"/>
<gene>
    <name evidence="3" type="ORF">HKW66_Vig0144810</name>
</gene>
<dbReference type="InterPro" id="IPR002885">
    <property type="entry name" value="PPR_rpt"/>
</dbReference>
<dbReference type="InterPro" id="IPR046960">
    <property type="entry name" value="PPR_At4g14850-like_plant"/>
</dbReference>
<dbReference type="EMBL" id="JABFOF010000005">
    <property type="protein sequence ID" value="KAG2397283.1"/>
    <property type="molecule type" value="Genomic_DNA"/>
</dbReference>
<dbReference type="PANTHER" id="PTHR47926">
    <property type="entry name" value="PENTATRICOPEPTIDE REPEAT-CONTAINING PROTEIN"/>
    <property type="match status" value="1"/>
</dbReference>
<evidence type="ECO:0000256" key="2">
    <source>
        <dbReference type="PROSITE-ProRule" id="PRU00708"/>
    </source>
</evidence>
<dbReference type="Pfam" id="PF13041">
    <property type="entry name" value="PPR_2"/>
    <property type="match status" value="1"/>
</dbReference>
<dbReference type="GO" id="GO:0003723">
    <property type="term" value="F:RNA binding"/>
    <property type="evidence" value="ECO:0007669"/>
    <property type="project" value="InterPro"/>
</dbReference>
<evidence type="ECO:0000313" key="4">
    <source>
        <dbReference type="Proteomes" id="UP000743370"/>
    </source>
</evidence>
<comment type="caution">
    <text evidence="3">The sequence shown here is derived from an EMBL/GenBank/DDBJ whole genome shotgun (WGS) entry which is preliminary data.</text>
</comment>
<protein>
    <submittedName>
        <fullName evidence="3">Pentatricopeptide repeat-containing protein</fullName>
    </submittedName>
</protein>
<name>A0A8T0KFP1_PHAAN</name>
<dbReference type="AlphaFoldDB" id="A0A8T0KFP1"/>
<keyword evidence="1" id="KW-0677">Repeat</keyword>
<dbReference type="Proteomes" id="UP000743370">
    <property type="component" value="Unassembled WGS sequence"/>
</dbReference>
<dbReference type="Gene3D" id="1.25.40.10">
    <property type="entry name" value="Tetratricopeptide repeat domain"/>
    <property type="match status" value="1"/>
</dbReference>
<dbReference type="PROSITE" id="PS51375">
    <property type="entry name" value="PPR"/>
    <property type="match status" value="1"/>
</dbReference>
<dbReference type="PANTHER" id="PTHR47926:SF500">
    <property type="entry name" value="REPEAT-CONTAINING PROTEIN, PUTATIVE-RELATED"/>
    <property type="match status" value="1"/>
</dbReference>
<reference evidence="3 4" key="1">
    <citation type="submission" date="2020-05" db="EMBL/GenBank/DDBJ databases">
        <title>Vigna angularis (adzuki bean) Var. LongXiaoDou No. 4 denovo assembly.</title>
        <authorList>
            <person name="Xiang H."/>
        </authorList>
    </citation>
    <scope>NUCLEOTIDE SEQUENCE [LARGE SCALE GENOMIC DNA]</scope>
    <source>
        <tissue evidence="3">Leaf</tissue>
    </source>
</reference>
<organism evidence="3 4">
    <name type="scientific">Phaseolus angularis</name>
    <name type="common">Azuki bean</name>
    <name type="synonym">Vigna angularis</name>
    <dbReference type="NCBI Taxonomy" id="3914"/>
    <lineage>
        <taxon>Eukaryota</taxon>
        <taxon>Viridiplantae</taxon>
        <taxon>Streptophyta</taxon>
        <taxon>Embryophyta</taxon>
        <taxon>Tracheophyta</taxon>
        <taxon>Spermatophyta</taxon>
        <taxon>Magnoliopsida</taxon>
        <taxon>eudicotyledons</taxon>
        <taxon>Gunneridae</taxon>
        <taxon>Pentapetalae</taxon>
        <taxon>rosids</taxon>
        <taxon>fabids</taxon>
        <taxon>Fabales</taxon>
        <taxon>Fabaceae</taxon>
        <taxon>Papilionoideae</taxon>
        <taxon>50 kb inversion clade</taxon>
        <taxon>NPAAA clade</taxon>
        <taxon>indigoferoid/millettioid clade</taxon>
        <taxon>Phaseoleae</taxon>
        <taxon>Vigna</taxon>
    </lineage>
</organism>
<feature type="repeat" description="PPR" evidence="2">
    <location>
        <begin position="87"/>
        <end position="121"/>
    </location>
</feature>
<dbReference type="InterPro" id="IPR011990">
    <property type="entry name" value="TPR-like_helical_dom_sf"/>
</dbReference>
<evidence type="ECO:0000313" key="3">
    <source>
        <dbReference type="EMBL" id="KAG2397283.1"/>
    </source>
</evidence>